<keyword evidence="1" id="KW-1133">Transmembrane helix</keyword>
<keyword evidence="1" id="KW-0812">Transmembrane</keyword>
<feature type="transmembrane region" description="Helical" evidence="1">
    <location>
        <begin position="21"/>
        <end position="45"/>
    </location>
</feature>
<protein>
    <submittedName>
        <fullName evidence="2">DUF502 domain-containing protein</fullName>
    </submittedName>
</protein>
<dbReference type="PANTHER" id="PTHR31876">
    <property type="entry name" value="COV-LIKE PROTEIN 1"/>
    <property type="match status" value="1"/>
</dbReference>
<evidence type="ECO:0000313" key="3">
    <source>
        <dbReference type="Proteomes" id="UP001595445"/>
    </source>
</evidence>
<feature type="transmembrane region" description="Helical" evidence="1">
    <location>
        <begin position="73"/>
        <end position="94"/>
    </location>
</feature>
<reference evidence="3" key="1">
    <citation type="journal article" date="2019" name="Int. J. Syst. Evol. Microbiol.">
        <title>The Global Catalogue of Microorganisms (GCM) 10K type strain sequencing project: providing services to taxonomists for standard genome sequencing and annotation.</title>
        <authorList>
            <consortium name="The Broad Institute Genomics Platform"/>
            <consortium name="The Broad Institute Genome Sequencing Center for Infectious Disease"/>
            <person name="Wu L."/>
            <person name="Ma J."/>
        </authorList>
    </citation>
    <scope>NUCLEOTIDE SEQUENCE [LARGE SCALE GENOMIC DNA]</scope>
    <source>
        <strain evidence="3">KCTC 62102</strain>
    </source>
</reference>
<gene>
    <name evidence="2" type="ORF">ACFOD6_15690</name>
</gene>
<organism evidence="2 3">
    <name type="scientific">Tabrizicola soli</name>
    <dbReference type="NCBI Taxonomy" id="2185115"/>
    <lineage>
        <taxon>Bacteria</taxon>
        <taxon>Pseudomonadati</taxon>
        <taxon>Pseudomonadota</taxon>
        <taxon>Alphaproteobacteria</taxon>
        <taxon>Rhodobacterales</taxon>
        <taxon>Paracoccaceae</taxon>
        <taxon>Tabrizicola</taxon>
    </lineage>
</organism>
<dbReference type="EMBL" id="JBHRSM010000025">
    <property type="protein sequence ID" value="MFC3087490.1"/>
    <property type="molecule type" value="Genomic_DNA"/>
</dbReference>
<accession>A0ABV7DYS7</accession>
<dbReference type="Pfam" id="PF04367">
    <property type="entry name" value="DUF502"/>
    <property type="match status" value="1"/>
</dbReference>
<sequence length="228" mass="25120">MTEPHPPHHRRGFLAGLRASFLTGLVVVLPIGLTIWFVWAVIGWIDGWILPLIPAYYQPDVLIGRWFGPEYEFPVRGVGVLVFLIVTIMVGWLAKGLIGRSIIRSGEDLVDRMPVVRSVYSAIKQVAETFFNKKEKSFDKVVLVEFPRAGSWALGFLSTRPKGELAERLAAIGPDVSAVFVGLTPFTSGMLLFVPTRDLVVMDMGVDDAAKLIVSGGLVYPLPKEPFA</sequence>
<keyword evidence="1" id="KW-0472">Membrane</keyword>
<evidence type="ECO:0000313" key="2">
    <source>
        <dbReference type="EMBL" id="MFC3087490.1"/>
    </source>
</evidence>
<dbReference type="RefSeq" id="WP_197641586.1">
    <property type="nucleotide sequence ID" value="NZ_JAEACP010000001.1"/>
</dbReference>
<keyword evidence="3" id="KW-1185">Reference proteome</keyword>
<dbReference type="PANTHER" id="PTHR31876:SF26">
    <property type="entry name" value="PROTEIN LIKE COV 2"/>
    <property type="match status" value="1"/>
</dbReference>
<dbReference type="Proteomes" id="UP001595445">
    <property type="component" value="Unassembled WGS sequence"/>
</dbReference>
<proteinExistence type="predicted"/>
<evidence type="ECO:0000256" key="1">
    <source>
        <dbReference type="SAM" id="Phobius"/>
    </source>
</evidence>
<name>A0ABV7DYS7_9RHOB</name>
<comment type="caution">
    <text evidence="2">The sequence shown here is derived from an EMBL/GenBank/DDBJ whole genome shotgun (WGS) entry which is preliminary data.</text>
</comment>
<dbReference type="InterPro" id="IPR007462">
    <property type="entry name" value="COV1-like"/>
</dbReference>